<sequence>MNEHCGLKPVVLEKLQAGLLAPHLAALSRELSERGYAIATSNYALRLFATAGIWLESSDHRILDLDEAVLDAFLAERYRHFKPRSEDHPMLAFLLACLRRTGVLLPPSESPDLDPNAPIREAFRTHLINQRNLVPETVSTYLDTVTRFLDWRFGAQSPPVLTDLSAEDVNAFMLEQARRYSAGHTQLIASALRGFLRFLLQHGILAIDLAQAVPAPARRHLAGLPKFMPAEDVERLPLPWDVGEALSRYLRDARPACSTRQVFVCLRAPRRGFQAGNAVGTIVRRALARADLHPPHQGAHLLRHSLATRLLREGASLVEIGELLRHQNLDTTRIYAKVDEPALRRLAPPWPGGVQ</sequence>
<keyword evidence="2" id="KW-0229">DNA integration</keyword>
<dbReference type="PANTHER" id="PTHR30349">
    <property type="entry name" value="PHAGE INTEGRASE-RELATED"/>
    <property type="match status" value="1"/>
</dbReference>
<keyword evidence="4" id="KW-0233">DNA recombination</keyword>
<evidence type="ECO:0000313" key="8">
    <source>
        <dbReference type="EMBL" id="NEV65341.1"/>
    </source>
</evidence>
<dbReference type="AlphaFoldDB" id="A0A6M0K7H7"/>
<dbReference type="Pfam" id="PF02899">
    <property type="entry name" value="Phage_int_SAM_1"/>
    <property type="match status" value="1"/>
</dbReference>
<gene>
    <name evidence="8" type="ORF">G3446_26540</name>
</gene>
<keyword evidence="9" id="KW-1185">Reference proteome</keyword>
<name>A0A6M0K7H7_9GAMM</name>
<dbReference type="InterPro" id="IPR010998">
    <property type="entry name" value="Integrase_recombinase_N"/>
</dbReference>
<proteinExistence type="inferred from homology"/>
<keyword evidence="3 5" id="KW-0238">DNA-binding</keyword>
<dbReference type="GO" id="GO:0006310">
    <property type="term" value="P:DNA recombination"/>
    <property type="evidence" value="ECO:0007669"/>
    <property type="project" value="UniProtKB-KW"/>
</dbReference>
<dbReference type="Gene3D" id="1.10.443.10">
    <property type="entry name" value="Intergrase catalytic core"/>
    <property type="match status" value="1"/>
</dbReference>
<evidence type="ECO:0000256" key="1">
    <source>
        <dbReference type="ARBA" id="ARBA00008857"/>
    </source>
</evidence>
<dbReference type="GO" id="GO:0015074">
    <property type="term" value="P:DNA integration"/>
    <property type="evidence" value="ECO:0007669"/>
    <property type="project" value="UniProtKB-KW"/>
</dbReference>
<evidence type="ECO:0000259" key="7">
    <source>
        <dbReference type="PROSITE" id="PS51900"/>
    </source>
</evidence>
<feature type="domain" description="Core-binding (CB)" evidence="7">
    <location>
        <begin position="114"/>
        <end position="200"/>
    </location>
</feature>
<dbReference type="InterPro" id="IPR013762">
    <property type="entry name" value="Integrase-like_cat_sf"/>
</dbReference>
<evidence type="ECO:0000256" key="5">
    <source>
        <dbReference type="PROSITE-ProRule" id="PRU01248"/>
    </source>
</evidence>
<dbReference type="GO" id="GO:0003677">
    <property type="term" value="F:DNA binding"/>
    <property type="evidence" value="ECO:0007669"/>
    <property type="project" value="UniProtKB-UniRule"/>
</dbReference>
<dbReference type="Proteomes" id="UP000483379">
    <property type="component" value="Unassembled WGS sequence"/>
</dbReference>
<evidence type="ECO:0000256" key="4">
    <source>
        <dbReference type="ARBA" id="ARBA00023172"/>
    </source>
</evidence>
<dbReference type="InterPro" id="IPR004107">
    <property type="entry name" value="Integrase_SAM-like_N"/>
</dbReference>
<evidence type="ECO:0000256" key="2">
    <source>
        <dbReference type="ARBA" id="ARBA00022908"/>
    </source>
</evidence>
<accession>A0A6M0K7H7</accession>
<dbReference type="PANTHER" id="PTHR30349:SF41">
    <property type="entry name" value="INTEGRASE_RECOMBINASE PROTEIN MJ0367-RELATED"/>
    <property type="match status" value="1"/>
</dbReference>
<dbReference type="EMBL" id="JAAIJQ010000230">
    <property type="protein sequence ID" value="NEV65341.1"/>
    <property type="molecule type" value="Genomic_DNA"/>
</dbReference>
<dbReference type="InterPro" id="IPR011010">
    <property type="entry name" value="DNA_brk_join_enz"/>
</dbReference>
<evidence type="ECO:0000256" key="3">
    <source>
        <dbReference type="ARBA" id="ARBA00023125"/>
    </source>
</evidence>
<dbReference type="PROSITE" id="PS51898">
    <property type="entry name" value="TYR_RECOMBINASE"/>
    <property type="match status" value="1"/>
</dbReference>
<organism evidence="8 9">
    <name type="scientific">Thiorhodococcus minor</name>
    <dbReference type="NCBI Taxonomy" id="57489"/>
    <lineage>
        <taxon>Bacteria</taxon>
        <taxon>Pseudomonadati</taxon>
        <taxon>Pseudomonadota</taxon>
        <taxon>Gammaproteobacteria</taxon>
        <taxon>Chromatiales</taxon>
        <taxon>Chromatiaceae</taxon>
        <taxon>Thiorhodococcus</taxon>
    </lineage>
</organism>
<dbReference type="InterPro" id="IPR044068">
    <property type="entry name" value="CB"/>
</dbReference>
<protein>
    <submittedName>
        <fullName evidence="8">Site-specific integrase</fullName>
    </submittedName>
</protein>
<evidence type="ECO:0000313" key="9">
    <source>
        <dbReference type="Proteomes" id="UP000483379"/>
    </source>
</evidence>
<evidence type="ECO:0000259" key="6">
    <source>
        <dbReference type="PROSITE" id="PS51898"/>
    </source>
</evidence>
<dbReference type="Pfam" id="PF00589">
    <property type="entry name" value="Phage_integrase"/>
    <property type="match status" value="1"/>
</dbReference>
<reference evidence="8 9" key="1">
    <citation type="submission" date="2020-02" db="EMBL/GenBank/DDBJ databases">
        <title>Genome sequences of Thiorhodococcus mannitoliphagus and Thiorhodococcus minor, purple sulfur photosynthetic bacteria in the gammaproteobacterial family, Chromatiaceae.</title>
        <authorList>
            <person name="Aviles F.A."/>
            <person name="Meyer T.E."/>
            <person name="Kyndt J.A."/>
        </authorList>
    </citation>
    <scope>NUCLEOTIDE SEQUENCE [LARGE SCALE GENOMIC DNA]</scope>
    <source>
        <strain evidence="8 9">DSM 11518</strain>
    </source>
</reference>
<dbReference type="InterPro" id="IPR002104">
    <property type="entry name" value="Integrase_catalytic"/>
</dbReference>
<comment type="similarity">
    <text evidence="1">Belongs to the 'phage' integrase family.</text>
</comment>
<dbReference type="SUPFAM" id="SSF56349">
    <property type="entry name" value="DNA breaking-rejoining enzymes"/>
    <property type="match status" value="1"/>
</dbReference>
<dbReference type="Gene3D" id="1.10.150.130">
    <property type="match status" value="1"/>
</dbReference>
<comment type="caution">
    <text evidence="8">The sequence shown here is derived from an EMBL/GenBank/DDBJ whole genome shotgun (WGS) entry which is preliminary data.</text>
</comment>
<dbReference type="RefSeq" id="WP_164456658.1">
    <property type="nucleotide sequence ID" value="NZ_JAAIJQ010000230.1"/>
</dbReference>
<dbReference type="InterPro" id="IPR050090">
    <property type="entry name" value="Tyrosine_recombinase_XerCD"/>
</dbReference>
<feature type="domain" description="Tyr recombinase" evidence="6">
    <location>
        <begin position="159"/>
        <end position="348"/>
    </location>
</feature>
<dbReference type="PROSITE" id="PS51900">
    <property type="entry name" value="CB"/>
    <property type="match status" value="1"/>
</dbReference>